<dbReference type="Proteomes" id="UP001234916">
    <property type="component" value="Chromosome"/>
</dbReference>
<reference evidence="2" key="1">
    <citation type="journal article" date="2023" name="Nat. Microbiol.">
        <title>Enrichment and characterization of a nitric oxide-reducing microbial community in a continuous bioreactor.</title>
        <authorList>
            <person name="Garrido-Amador P."/>
            <person name="Stortenbeker N."/>
            <person name="Wessels H.J.C.T."/>
            <person name="Speth D.R."/>
            <person name="Garcia-Heredia I."/>
            <person name="Kartal B."/>
        </authorList>
    </citation>
    <scope>NUCLEOTIDE SEQUENCE</scope>
    <source>
        <strain evidence="2">MAG1</strain>
    </source>
</reference>
<organism evidence="2">
    <name type="scientific">Candidatus Nitricoxidivorans perseverans</name>
    <dbReference type="NCBI Taxonomy" id="2975601"/>
    <lineage>
        <taxon>Bacteria</taxon>
        <taxon>Pseudomonadati</taxon>
        <taxon>Pseudomonadota</taxon>
        <taxon>Betaproteobacteria</taxon>
        <taxon>Nitrosomonadales</taxon>
        <taxon>Sterolibacteriaceae</taxon>
        <taxon>Candidatus Nitricoxidivorans</taxon>
    </lineage>
</organism>
<evidence type="ECO:0000256" key="1">
    <source>
        <dbReference type="SAM" id="SignalP"/>
    </source>
</evidence>
<keyword evidence="1" id="KW-0732">Signal</keyword>
<dbReference type="KEGG" id="npv:OHM77_02460"/>
<sequence>MGLRRLLIACVVAVALPLAATAEEELVVIANPSSGVDKLTRDEVIDIFFGRRRQLPSGIAAMPLDLPASSPEKARFYRRLVGKELSEINAYWARLVFSGRTQPPSQAQNTEEMMSLVNNNPGALGYVGKSDVGPRAKIVFDLGR</sequence>
<dbReference type="Gene3D" id="3.40.190.10">
    <property type="entry name" value="Periplasmic binding protein-like II"/>
    <property type="match status" value="1"/>
</dbReference>
<gene>
    <name evidence="2" type="ORF">OHM77_02460</name>
</gene>
<dbReference type="SUPFAM" id="SSF53850">
    <property type="entry name" value="Periplasmic binding protein-like II"/>
    <property type="match status" value="1"/>
</dbReference>
<proteinExistence type="predicted"/>
<feature type="signal peptide" evidence="1">
    <location>
        <begin position="1"/>
        <end position="22"/>
    </location>
</feature>
<dbReference type="AlphaFoldDB" id="A0AA49FLD3"/>
<protein>
    <submittedName>
        <fullName evidence="2">Substrate-binding domain-containing protein</fullName>
    </submittedName>
</protein>
<accession>A0AA49FLD3</accession>
<name>A0AA49FLD3_9PROT</name>
<dbReference type="EMBL" id="CP107246">
    <property type="protein sequence ID" value="WIM06176.1"/>
    <property type="molecule type" value="Genomic_DNA"/>
</dbReference>
<feature type="chain" id="PRO_5041438898" evidence="1">
    <location>
        <begin position="23"/>
        <end position="144"/>
    </location>
</feature>
<evidence type="ECO:0000313" key="2">
    <source>
        <dbReference type="EMBL" id="WIM06176.1"/>
    </source>
</evidence>